<evidence type="ECO:0000313" key="3">
    <source>
        <dbReference type="Proteomes" id="UP000665025"/>
    </source>
</evidence>
<evidence type="ECO:0000313" key="2">
    <source>
        <dbReference type="EMBL" id="QTL37946.1"/>
    </source>
</evidence>
<proteinExistence type="predicted"/>
<dbReference type="Proteomes" id="UP000665025">
    <property type="component" value="Chromosome 2"/>
</dbReference>
<accession>A0ABX7VAL7</accession>
<keyword evidence="1" id="KW-0472">Membrane</keyword>
<keyword evidence="1" id="KW-0812">Transmembrane</keyword>
<sequence>MKKVWGVFICLILNGFIFGYLLWIFAPISHRFAVGGSRLKAGMTEVRSG</sequence>
<evidence type="ECO:0000256" key="1">
    <source>
        <dbReference type="SAM" id="Phobius"/>
    </source>
</evidence>
<name>A0ABX7VAL7_9GAMM</name>
<dbReference type="EMBL" id="CP072426">
    <property type="protein sequence ID" value="QTL37946.1"/>
    <property type="molecule type" value="Genomic_DNA"/>
</dbReference>
<reference evidence="2 3" key="1">
    <citation type="submission" date="2021-03" db="EMBL/GenBank/DDBJ databases">
        <title>Complete Genome of Pseudoalteromonas viridis Strain BBR56, a new biocontrol bacterial candidate.</title>
        <authorList>
            <person name="Handayani D.P."/>
            <person name="Isnansetyo A."/>
            <person name="Istiqomah I."/>
            <person name="Jumina J."/>
        </authorList>
    </citation>
    <scope>NUCLEOTIDE SEQUENCE [LARGE SCALE GENOMIC DNA]</scope>
    <source>
        <strain evidence="2 3">BBR56</strain>
    </source>
</reference>
<organism evidence="2 3">
    <name type="scientific">Pseudoalteromonas viridis</name>
    <dbReference type="NCBI Taxonomy" id="339617"/>
    <lineage>
        <taxon>Bacteria</taxon>
        <taxon>Pseudomonadati</taxon>
        <taxon>Pseudomonadota</taxon>
        <taxon>Gammaproteobacteria</taxon>
        <taxon>Alteromonadales</taxon>
        <taxon>Pseudoalteromonadaceae</taxon>
        <taxon>Pseudoalteromonas</taxon>
    </lineage>
</organism>
<protein>
    <submittedName>
        <fullName evidence="2">Uncharacterized protein</fullName>
    </submittedName>
</protein>
<feature type="transmembrane region" description="Helical" evidence="1">
    <location>
        <begin position="6"/>
        <end position="28"/>
    </location>
</feature>
<gene>
    <name evidence="2" type="ORF">J5X90_19575</name>
</gene>
<keyword evidence="1" id="KW-1133">Transmembrane helix</keyword>
<keyword evidence="3" id="KW-1185">Reference proteome</keyword>
<dbReference type="RefSeq" id="WP_209054096.1">
    <property type="nucleotide sequence ID" value="NZ_CP072426.1"/>
</dbReference>